<evidence type="ECO:0000313" key="1">
    <source>
        <dbReference type="EMBL" id="AFI31935.1"/>
    </source>
</evidence>
<dbReference type="Pfam" id="PF02890">
    <property type="entry name" value="DUF226"/>
    <property type="match status" value="1"/>
</dbReference>
<gene>
    <name evidence="1" type="ordered locus">Q7M_1479</name>
</gene>
<dbReference type="RefSeq" id="WP_014683274.1">
    <property type="nucleotide sequence ID" value="NC_017783.1"/>
</dbReference>
<accession>I0FEM9</accession>
<dbReference type="AlphaFoldDB" id="I0FEM9"/>
<protein>
    <submittedName>
        <fullName evidence="1">Plasmid partitioning associated protein-1</fullName>
    </submittedName>
</protein>
<dbReference type="HOGENOM" id="CLU_109712_0_0_12"/>
<keyword evidence="1" id="KW-0614">Plasmid</keyword>
<reference evidence="2" key="2">
    <citation type="submission" date="2012-03" db="EMBL/GenBank/DDBJ databases">
        <title>Complete genome sequence of Borrelia crocidurae.</title>
        <authorList>
            <person name="Elbir H."/>
            <person name="Gimenez G."/>
            <person name="Robert C."/>
            <person name="Raoult D."/>
            <person name="Drancourt M."/>
        </authorList>
    </citation>
    <scope>NUCLEOTIDE SEQUENCE [LARGE SCALE GENOMIC DNA]</scope>
    <source>
        <strain evidence="2">Achema</strain>
        <plasmid evidence="2">unnamed17</plasmid>
    </source>
</reference>
<name>I0FEM9_BORCA</name>
<dbReference type="EMBL" id="CP003443">
    <property type="protein sequence ID" value="AFI31935.1"/>
    <property type="molecule type" value="Genomic_DNA"/>
</dbReference>
<evidence type="ECO:0000313" key="2">
    <source>
        <dbReference type="Proteomes" id="UP000005212"/>
    </source>
</evidence>
<dbReference type="KEGG" id="bcw:Q7M_1479"/>
<dbReference type="PATRIC" id="fig|1155096.3.peg.1186"/>
<sequence length="195" mass="23194">MDSVLERLKEKKLDIEVNNQKPVFITMKEKPLFIKVEIDNSRTLYHTKIMMDLYAFGVNKNQKHKFFISFRGLFNQRKVEAFNLFSLKEGDKFLGISYGYRKPIKNVAVKYEENGIIKVSTFSKIYYIAFKFNKGDIFCYLKGISRLLKKESSETKYYKSLVNKFLNLEREVYEFYGKKLPKGGLIKEWIIKKQK</sequence>
<dbReference type="InterPro" id="IPR004180">
    <property type="entry name" value="DUF226_BOR_spp"/>
</dbReference>
<proteinExistence type="predicted"/>
<geneLocation type="plasmid" evidence="2">
    <name>unnamed17</name>
</geneLocation>
<reference evidence="1 2" key="1">
    <citation type="journal article" date="2012" name="J. Bacteriol.">
        <title>Complete Genome Sequence of Borrelia crocidurae.</title>
        <authorList>
            <person name="Elbir H."/>
            <person name="Gimenez G."/>
            <person name="Robert C."/>
            <person name="Bergstrom S."/>
            <person name="Cutler S."/>
            <person name="Raoult D."/>
            <person name="Drancourt M."/>
        </authorList>
    </citation>
    <scope>NUCLEOTIDE SEQUENCE [LARGE SCALE GENOMIC DNA]</scope>
    <source>
        <strain evidence="1 2">Achema</strain>
        <plasmid evidence="2">unnamed17</plasmid>
    </source>
</reference>
<dbReference type="Proteomes" id="UP000005212">
    <property type="component" value="Plasmid unnamed17"/>
</dbReference>
<organism evidence="1 2">
    <name type="scientific">Borrelia crocidurae (strain Achema)</name>
    <dbReference type="NCBI Taxonomy" id="1155096"/>
    <lineage>
        <taxon>Bacteria</taxon>
        <taxon>Pseudomonadati</taxon>
        <taxon>Spirochaetota</taxon>
        <taxon>Spirochaetia</taxon>
        <taxon>Spirochaetales</taxon>
        <taxon>Borreliaceae</taxon>
        <taxon>Borrelia</taxon>
    </lineage>
</organism>